<dbReference type="SMART" id="SM00463">
    <property type="entry name" value="SMR"/>
    <property type="match status" value="1"/>
</dbReference>
<dbReference type="GO" id="GO:0005634">
    <property type="term" value="C:nucleus"/>
    <property type="evidence" value="ECO:0007669"/>
    <property type="project" value="TreeGrafter"/>
</dbReference>
<feature type="region of interest" description="Disordered" evidence="1">
    <location>
        <begin position="91"/>
        <end position="111"/>
    </location>
</feature>
<name>A0AAN6N948_9PEZI</name>
<dbReference type="Pfam" id="PF02845">
    <property type="entry name" value="CUE"/>
    <property type="match status" value="1"/>
</dbReference>
<feature type="domain" description="Smr" evidence="2">
    <location>
        <begin position="389"/>
        <end position="477"/>
    </location>
</feature>
<evidence type="ECO:0000313" key="4">
    <source>
        <dbReference type="Proteomes" id="UP001303473"/>
    </source>
</evidence>
<organism evidence="3 4">
    <name type="scientific">Diplogelasinospora grovesii</name>
    <dbReference type="NCBI Taxonomy" id="303347"/>
    <lineage>
        <taxon>Eukaryota</taxon>
        <taxon>Fungi</taxon>
        <taxon>Dikarya</taxon>
        <taxon>Ascomycota</taxon>
        <taxon>Pezizomycotina</taxon>
        <taxon>Sordariomycetes</taxon>
        <taxon>Sordariomycetidae</taxon>
        <taxon>Sordariales</taxon>
        <taxon>Diplogelasinosporaceae</taxon>
        <taxon>Diplogelasinospora</taxon>
    </lineage>
</organism>
<dbReference type="SUPFAM" id="SSF160443">
    <property type="entry name" value="SMR domain-like"/>
    <property type="match status" value="1"/>
</dbReference>
<dbReference type="InterPro" id="IPR052772">
    <property type="entry name" value="Endo/PolyKinase_Domain-Protein"/>
</dbReference>
<dbReference type="SUPFAM" id="SSF46934">
    <property type="entry name" value="UBA-like"/>
    <property type="match status" value="1"/>
</dbReference>
<dbReference type="PANTHER" id="PTHR46535:SF1">
    <property type="entry name" value="NEDD4-BINDING PROTEIN 2"/>
    <property type="match status" value="1"/>
</dbReference>
<dbReference type="CDD" id="cd14279">
    <property type="entry name" value="CUE"/>
    <property type="match status" value="1"/>
</dbReference>
<dbReference type="AlphaFoldDB" id="A0AAN6N948"/>
<dbReference type="Proteomes" id="UP001303473">
    <property type="component" value="Unassembled WGS sequence"/>
</dbReference>
<dbReference type="InterPro" id="IPR003892">
    <property type="entry name" value="CUE"/>
</dbReference>
<accession>A0AAN6N948</accession>
<proteinExistence type="predicted"/>
<comment type="caution">
    <text evidence="3">The sequence shown here is derived from an EMBL/GenBank/DDBJ whole genome shotgun (WGS) entry which is preliminary data.</text>
</comment>
<evidence type="ECO:0000256" key="1">
    <source>
        <dbReference type="SAM" id="MobiDB-lite"/>
    </source>
</evidence>
<keyword evidence="4" id="KW-1185">Reference proteome</keyword>
<dbReference type="Gene3D" id="3.30.1370.110">
    <property type="match status" value="1"/>
</dbReference>
<dbReference type="EMBL" id="MU853783">
    <property type="protein sequence ID" value="KAK3941469.1"/>
    <property type="molecule type" value="Genomic_DNA"/>
</dbReference>
<feature type="region of interest" description="Disordered" evidence="1">
    <location>
        <begin position="244"/>
        <end position="268"/>
    </location>
</feature>
<dbReference type="GO" id="GO:0004519">
    <property type="term" value="F:endonuclease activity"/>
    <property type="evidence" value="ECO:0007669"/>
    <property type="project" value="TreeGrafter"/>
</dbReference>
<feature type="compositionally biased region" description="Polar residues" evidence="1">
    <location>
        <begin position="256"/>
        <end position="265"/>
    </location>
</feature>
<dbReference type="InterPro" id="IPR002625">
    <property type="entry name" value="Smr_dom"/>
</dbReference>
<feature type="region of interest" description="Disordered" evidence="1">
    <location>
        <begin position="282"/>
        <end position="338"/>
    </location>
</feature>
<sequence>MGDATLIALGNTKDEGELLETKLVEEFGAALDESLILAIANDLDIQTQYEEIRNVLIPLAESARLEEATGFDPSGLSSDVAADLKGLTFDEDATGTSGNGMSGPESLTTSTENATTIYSGSSDSADTLGFSDDQTNLDDSEKIEGLRHVFSNFKDHTIRFVLREAGGDLDVAFDLLLSRQYLEEEGHLPKGVDGFYAFDDERPSHRVRKGSSAKAENGQNRVFVDYSVVSSTIDNDDLEAAEGVAKPKARPLKQHAPSSTPNFSMMSRPPQVHTPIVRLSNSTATPGPKIAHPPGWQVVPNRKKKKKAAGAAPAPPPALASASEHDGGSMPRGSTTRTAAAKLARMGPLGRQGVYAYTERCRDEVLLSSAKAFAAAERHVNQQSTSSRIDLHGVRVLDGVRIAKTRVRQWWDGLGDGYERERAAKQHGFTVITGIGLHSANGDSRLRRAVGTALKNDGWKVETLTGQFYITGRVTPA</sequence>
<reference evidence="4" key="1">
    <citation type="journal article" date="2023" name="Mol. Phylogenet. Evol.">
        <title>Genome-scale phylogeny and comparative genomics of the fungal order Sordariales.</title>
        <authorList>
            <person name="Hensen N."/>
            <person name="Bonometti L."/>
            <person name="Westerberg I."/>
            <person name="Brannstrom I.O."/>
            <person name="Guillou S."/>
            <person name="Cros-Aarteil S."/>
            <person name="Calhoun S."/>
            <person name="Haridas S."/>
            <person name="Kuo A."/>
            <person name="Mondo S."/>
            <person name="Pangilinan J."/>
            <person name="Riley R."/>
            <person name="LaButti K."/>
            <person name="Andreopoulos B."/>
            <person name="Lipzen A."/>
            <person name="Chen C."/>
            <person name="Yan M."/>
            <person name="Daum C."/>
            <person name="Ng V."/>
            <person name="Clum A."/>
            <person name="Steindorff A."/>
            <person name="Ohm R.A."/>
            <person name="Martin F."/>
            <person name="Silar P."/>
            <person name="Natvig D.O."/>
            <person name="Lalanne C."/>
            <person name="Gautier V."/>
            <person name="Ament-Velasquez S.L."/>
            <person name="Kruys A."/>
            <person name="Hutchinson M.I."/>
            <person name="Powell A.J."/>
            <person name="Barry K."/>
            <person name="Miller A.N."/>
            <person name="Grigoriev I.V."/>
            <person name="Debuchy R."/>
            <person name="Gladieux P."/>
            <person name="Hiltunen Thoren M."/>
            <person name="Johannesson H."/>
        </authorList>
    </citation>
    <scope>NUCLEOTIDE SEQUENCE [LARGE SCALE GENOMIC DNA]</scope>
    <source>
        <strain evidence="4">CBS 340.73</strain>
    </source>
</reference>
<protein>
    <recommendedName>
        <fullName evidence="2">Smr domain-containing protein</fullName>
    </recommendedName>
</protein>
<dbReference type="PROSITE" id="PS50828">
    <property type="entry name" value="SMR"/>
    <property type="match status" value="1"/>
</dbReference>
<evidence type="ECO:0000259" key="2">
    <source>
        <dbReference type="PROSITE" id="PS50828"/>
    </source>
</evidence>
<dbReference type="GO" id="GO:0043130">
    <property type="term" value="F:ubiquitin binding"/>
    <property type="evidence" value="ECO:0007669"/>
    <property type="project" value="InterPro"/>
</dbReference>
<gene>
    <name evidence="3" type="ORF">QBC46DRAFT_382767</name>
</gene>
<evidence type="ECO:0000313" key="3">
    <source>
        <dbReference type="EMBL" id="KAK3941469.1"/>
    </source>
</evidence>
<dbReference type="InterPro" id="IPR009060">
    <property type="entry name" value="UBA-like_sf"/>
</dbReference>
<dbReference type="InterPro" id="IPR036063">
    <property type="entry name" value="Smr_dom_sf"/>
</dbReference>
<dbReference type="PANTHER" id="PTHR46535">
    <property type="entry name" value="NEDD4-BINDING PROTEIN 2"/>
    <property type="match status" value="1"/>
</dbReference>